<feature type="transmembrane region" description="Helical" evidence="2">
    <location>
        <begin position="303"/>
        <end position="320"/>
    </location>
</feature>
<feature type="compositionally biased region" description="Low complexity" evidence="3">
    <location>
        <begin position="39"/>
        <end position="55"/>
    </location>
</feature>
<evidence type="ECO:0000256" key="2">
    <source>
        <dbReference type="RuleBase" id="RU363116"/>
    </source>
</evidence>
<comment type="caution">
    <text evidence="2">Lacks conserved residue(s) required for the propagation of feature annotation.</text>
</comment>
<dbReference type="STRING" id="158441.A0A226DZZ5"/>
<evidence type="ECO:0000256" key="3">
    <source>
        <dbReference type="SAM" id="MobiDB-lite"/>
    </source>
</evidence>
<dbReference type="Pfam" id="PF03803">
    <property type="entry name" value="Scramblase"/>
    <property type="match status" value="1"/>
</dbReference>
<keyword evidence="2" id="KW-1133">Transmembrane helix</keyword>
<comment type="caution">
    <text evidence="4">The sequence shown here is derived from an EMBL/GenBank/DDBJ whole genome shotgun (WGS) entry which is preliminary data.</text>
</comment>
<sequence length="352" mass="38605">MEDPLIANCEIGGTTMGSGNKGGDEEGDDEEVKISDVEGSSSTSKSRGGESSSSGAVVGNKSPSKSRARNHVVHPLSGGAINCLLAVDGMVRATADLGTPRKISLATPGFSVNVDGAENEAALYLPLQNTRHLFIREYKKPQWPTAMQATRRFQILNSTGDCIYFAAERSSFLSRILFLRGIFPYDVNVLSMSGEKIMEIQCRPFLNNCMTIKDSRGELMGKIRKENNWCNQSYSLRTWDGTEILNILGPDGSNCCLFADCGGDDFEVNLGIGTTPIGKISAEWEYALENLCGVFVPMKLDELTMSLLLGAVFLIDFNFYQRRRDASCFGRCFMTFALLALFILLLFLIAKK</sequence>
<dbReference type="OMA" id="MEGANCC"/>
<dbReference type="InterPro" id="IPR005552">
    <property type="entry name" value="Scramblase"/>
</dbReference>
<dbReference type="EMBL" id="LNIX01000008">
    <property type="protein sequence ID" value="OXA50873.1"/>
    <property type="molecule type" value="Genomic_DNA"/>
</dbReference>
<reference evidence="4 5" key="1">
    <citation type="submission" date="2015-12" db="EMBL/GenBank/DDBJ databases">
        <title>The genome of Folsomia candida.</title>
        <authorList>
            <person name="Faddeeva A."/>
            <person name="Derks M.F."/>
            <person name="Anvar Y."/>
            <person name="Smit S."/>
            <person name="Van Straalen N."/>
            <person name="Roelofs D."/>
        </authorList>
    </citation>
    <scope>NUCLEOTIDE SEQUENCE [LARGE SCALE GENOMIC DNA]</scope>
    <source>
        <strain evidence="4 5">VU population</strain>
        <tissue evidence="4">Whole body</tissue>
    </source>
</reference>
<organism evidence="4 5">
    <name type="scientific">Folsomia candida</name>
    <name type="common">Springtail</name>
    <dbReference type="NCBI Taxonomy" id="158441"/>
    <lineage>
        <taxon>Eukaryota</taxon>
        <taxon>Metazoa</taxon>
        <taxon>Ecdysozoa</taxon>
        <taxon>Arthropoda</taxon>
        <taxon>Hexapoda</taxon>
        <taxon>Collembola</taxon>
        <taxon>Entomobryomorpha</taxon>
        <taxon>Isotomoidea</taxon>
        <taxon>Isotomidae</taxon>
        <taxon>Proisotominae</taxon>
        <taxon>Folsomia</taxon>
    </lineage>
</organism>
<comment type="function">
    <text evidence="2">May mediate accelerated ATP-independent bidirectional transbilayer migration of phospholipids upon binding calcium ions that results in a loss of phospholipid asymmetry in the plasma membrane.</text>
</comment>
<keyword evidence="2" id="KW-0106">Calcium</keyword>
<dbReference type="AlphaFoldDB" id="A0A226DZZ5"/>
<keyword evidence="2" id="KW-0472">Membrane</keyword>
<feature type="region of interest" description="Disordered" evidence="3">
    <location>
        <begin position="1"/>
        <end position="71"/>
    </location>
</feature>
<evidence type="ECO:0000313" key="5">
    <source>
        <dbReference type="Proteomes" id="UP000198287"/>
    </source>
</evidence>
<name>A0A226DZZ5_FOLCA</name>
<dbReference type="Proteomes" id="UP000198287">
    <property type="component" value="Unassembled WGS sequence"/>
</dbReference>
<keyword evidence="2" id="KW-0812">Transmembrane</keyword>
<dbReference type="PANTHER" id="PTHR23248">
    <property type="entry name" value="PHOSPHOLIPID SCRAMBLASE-RELATED"/>
    <property type="match status" value="1"/>
</dbReference>
<accession>A0A226DZZ5</accession>
<dbReference type="GO" id="GO:0017128">
    <property type="term" value="F:phospholipid scramblase activity"/>
    <property type="evidence" value="ECO:0007669"/>
    <property type="project" value="InterPro"/>
</dbReference>
<dbReference type="GO" id="GO:0005886">
    <property type="term" value="C:plasma membrane"/>
    <property type="evidence" value="ECO:0007669"/>
    <property type="project" value="TreeGrafter"/>
</dbReference>
<feature type="transmembrane region" description="Helical" evidence="2">
    <location>
        <begin position="332"/>
        <end position="350"/>
    </location>
</feature>
<keyword evidence="2" id="KW-0564">Palmitate</keyword>
<evidence type="ECO:0000313" key="4">
    <source>
        <dbReference type="EMBL" id="OXA50873.1"/>
    </source>
</evidence>
<dbReference type="OrthoDB" id="444338at2759"/>
<comment type="similarity">
    <text evidence="1 2">Belongs to the phospholipid scramblase family.</text>
</comment>
<protein>
    <recommendedName>
        <fullName evidence="2">Phospholipid scramblase</fullName>
    </recommendedName>
</protein>
<dbReference type="PANTHER" id="PTHR23248:SF9">
    <property type="entry name" value="PHOSPHOLIPID SCRAMBLASE"/>
    <property type="match status" value="1"/>
</dbReference>
<proteinExistence type="inferred from homology"/>
<keyword evidence="2" id="KW-0449">Lipoprotein</keyword>
<keyword evidence="5" id="KW-1185">Reference proteome</keyword>
<evidence type="ECO:0000256" key="1">
    <source>
        <dbReference type="ARBA" id="ARBA00005350"/>
    </source>
</evidence>
<comment type="cofactor">
    <cofactor evidence="2">
        <name>Ca(2+)</name>
        <dbReference type="ChEBI" id="CHEBI:29108"/>
    </cofactor>
</comment>
<gene>
    <name evidence="4" type="ORF">Fcan01_13918</name>
</gene>